<gene>
    <name evidence="1" type="ORF">HMPREF9418_1708</name>
</gene>
<comment type="caution">
    <text evidence="1">The sequence shown here is derived from an EMBL/GenBank/DDBJ whole genome shotgun (WGS) entry which is preliminary data.</text>
</comment>
<accession>A0AA36UJP8</accession>
<organism evidence="1 2">
    <name type="scientific">Neisseria macacae ATCC 33926</name>
    <dbReference type="NCBI Taxonomy" id="997348"/>
    <lineage>
        <taxon>Bacteria</taxon>
        <taxon>Pseudomonadati</taxon>
        <taxon>Pseudomonadota</taxon>
        <taxon>Betaproteobacteria</taxon>
        <taxon>Neisseriales</taxon>
        <taxon>Neisseriaceae</taxon>
        <taxon>Neisseria</taxon>
    </lineage>
</organism>
<dbReference type="Proteomes" id="UP000004982">
    <property type="component" value="Unassembled WGS sequence"/>
</dbReference>
<proteinExistence type="predicted"/>
<sequence>MLERSSENFRRPFDLKFTKKQNKINQRLINLTNGINIYSQYKKR</sequence>
<evidence type="ECO:0000313" key="1">
    <source>
        <dbReference type="EMBL" id="EGQ76612.1"/>
    </source>
</evidence>
<evidence type="ECO:0000313" key="2">
    <source>
        <dbReference type="Proteomes" id="UP000004982"/>
    </source>
</evidence>
<name>A0AA36UJP8_9NEIS</name>
<reference evidence="1 2" key="1">
    <citation type="submission" date="2011-05" db="EMBL/GenBank/DDBJ databases">
        <authorList>
            <person name="Muzny D."/>
            <person name="Qin X."/>
            <person name="Deng J."/>
            <person name="Jiang H."/>
            <person name="Liu Y."/>
            <person name="Qu J."/>
            <person name="Song X.-Z."/>
            <person name="Zhang L."/>
            <person name="Thornton R."/>
            <person name="Coyle M."/>
            <person name="Francisco L."/>
            <person name="Jackson L."/>
            <person name="Javaid M."/>
            <person name="Korchina V."/>
            <person name="Kovar C."/>
            <person name="Mata R."/>
            <person name="Mathew T."/>
            <person name="Ngo R."/>
            <person name="Nguyen L."/>
            <person name="Nguyen N."/>
            <person name="Okwuonu G."/>
            <person name="Ongeri F."/>
            <person name="Pham C."/>
            <person name="Simmons D."/>
            <person name="Wilczek-Boney K."/>
            <person name="Hale W."/>
            <person name="Jakkamsetti A."/>
            <person name="Pham P."/>
            <person name="Ruth R."/>
            <person name="San Lucas F."/>
            <person name="Warren J."/>
            <person name="Zhang J."/>
            <person name="Zhao Z."/>
            <person name="Zhou C."/>
            <person name="Zhu D."/>
            <person name="Lee S."/>
            <person name="Bess C."/>
            <person name="Blankenburg K."/>
            <person name="Forbes L."/>
            <person name="Fu Q."/>
            <person name="Gubbala S."/>
            <person name="Hirani K."/>
            <person name="Jayaseelan J.C."/>
            <person name="Lara F."/>
            <person name="Munidasa M."/>
            <person name="Palculict T."/>
            <person name="Patil S."/>
            <person name="Pu L.-L."/>
            <person name="Saada N."/>
            <person name="Tang L."/>
            <person name="Weissenberger G."/>
            <person name="Zhu Y."/>
            <person name="Hemphill L."/>
            <person name="Shang Y."/>
            <person name="Youmans B."/>
            <person name="Ayvaz T."/>
            <person name="Ross M."/>
            <person name="Santibanez J."/>
            <person name="Aqrawi P."/>
            <person name="Gross S."/>
            <person name="Joshi V."/>
            <person name="Fowler G."/>
            <person name="Nazareth L."/>
            <person name="Reid J."/>
            <person name="Worley K."/>
            <person name="Petrosino J."/>
            <person name="Highlander S."/>
            <person name="Gibbs R."/>
        </authorList>
    </citation>
    <scope>NUCLEOTIDE SEQUENCE [LARGE SCALE GENOMIC DNA]</scope>
    <source>
        <strain evidence="1 2">ATCC 33926</strain>
    </source>
</reference>
<protein>
    <submittedName>
        <fullName evidence="1">Uncharacterized protein</fullName>
    </submittedName>
</protein>
<dbReference type="EMBL" id="AFQE01000083">
    <property type="protein sequence ID" value="EGQ76612.1"/>
    <property type="molecule type" value="Genomic_DNA"/>
</dbReference>
<dbReference type="AlphaFoldDB" id="A0AA36UJP8"/>